<gene>
    <name evidence="1" type="ORF">WBA_LOCUS4703</name>
</gene>
<dbReference type="InParanoid" id="A0A3P7E3N6"/>
<keyword evidence="2" id="KW-1185">Reference proteome</keyword>
<proteinExistence type="predicted"/>
<sequence>MKHDGTNGCNEPYHIMSTSVGTGRTSWSSCSAEELNYFITARIKAFNYKELDKNISIKNCLRITTANIYGQMPKILPGEMFTLDEQCIYFMEHDVCKMIWCGNGEVYVKKMDEHYVNFFHVMFIQHLNNPIVGIKCSCKPAIPEFTILRHGGWRGGGRSSCVTECVPCQISGQIRRSIRICDNPW</sequence>
<protein>
    <submittedName>
        <fullName evidence="1">Uncharacterized protein</fullName>
    </submittedName>
</protein>
<organism evidence="1 2">
    <name type="scientific">Wuchereria bancrofti</name>
    <dbReference type="NCBI Taxonomy" id="6293"/>
    <lineage>
        <taxon>Eukaryota</taxon>
        <taxon>Metazoa</taxon>
        <taxon>Ecdysozoa</taxon>
        <taxon>Nematoda</taxon>
        <taxon>Chromadorea</taxon>
        <taxon>Rhabditida</taxon>
        <taxon>Spirurina</taxon>
        <taxon>Spiruromorpha</taxon>
        <taxon>Filarioidea</taxon>
        <taxon>Onchocercidae</taxon>
        <taxon>Wuchereria</taxon>
    </lineage>
</organism>
<dbReference type="EMBL" id="UYWW01002041">
    <property type="protein sequence ID" value="VDM11317.1"/>
    <property type="molecule type" value="Genomic_DNA"/>
</dbReference>
<dbReference type="Gene3D" id="3.40.390.10">
    <property type="entry name" value="Collagenase (Catalytic Domain)"/>
    <property type="match status" value="1"/>
</dbReference>
<reference evidence="1 2" key="1">
    <citation type="submission" date="2018-11" db="EMBL/GenBank/DDBJ databases">
        <authorList>
            <consortium name="Pathogen Informatics"/>
        </authorList>
    </citation>
    <scope>NUCLEOTIDE SEQUENCE [LARGE SCALE GENOMIC DNA]</scope>
</reference>
<evidence type="ECO:0000313" key="2">
    <source>
        <dbReference type="Proteomes" id="UP000270924"/>
    </source>
</evidence>
<dbReference type="SUPFAM" id="SSF55486">
    <property type="entry name" value="Metalloproteases ('zincins'), catalytic domain"/>
    <property type="match status" value="1"/>
</dbReference>
<dbReference type="InterPro" id="IPR024079">
    <property type="entry name" value="MetalloPept_cat_dom_sf"/>
</dbReference>
<evidence type="ECO:0000313" key="1">
    <source>
        <dbReference type="EMBL" id="VDM11317.1"/>
    </source>
</evidence>
<dbReference type="AlphaFoldDB" id="A0A3P7E3N6"/>
<accession>A0A3P7E3N6</accession>
<dbReference type="OrthoDB" id="10035764at2759"/>
<dbReference type="GO" id="GO:0008237">
    <property type="term" value="F:metallopeptidase activity"/>
    <property type="evidence" value="ECO:0007669"/>
    <property type="project" value="InterPro"/>
</dbReference>
<name>A0A3P7E3N6_WUCBA</name>
<dbReference type="Proteomes" id="UP000270924">
    <property type="component" value="Unassembled WGS sequence"/>
</dbReference>